<organism evidence="9 10">
    <name type="scientific">Catenovulum sediminis</name>
    <dbReference type="NCBI Taxonomy" id="1740262"/>
    <lineage>
        <taxon>Bacteria</taxon>
        <taxon>Pseudomonadati</taxon>
        <taxon>Pseudomonadota</taxon>
        <taxon>Gammaproteobacteria</taxon>
        <taxon>Alteromonadales</taxon>
        <taxon>Alteromonadaceae</taxon>
        <taxon>Catenovulum</taxon>
    </lineage>
</organism>
<evidence type="ECO:0000259" key="4">
    <source>
        <dbReference type="Pfam" id="PF00703"/>
    </source>
</evidence>
<dbReference type="PRINTS" id="PR00132">
    <property type="entry name" value="GLHYDRLASE2"/>
</dbReference>
<dbReference type="Proteomes" id="UP001467690">
    <property type="component" value="Unassembled WGS sequence"/>
</dbReference>
<dbReference type="InterPro" id="IPR040605">
    <property type="entry name" value="Glyco_hydro2_dom5"/>
</dbReference>
<dbReference type="InterPro" id="IPR006104">
    <property type="entry name" value="Glyco_hydro_2_N"/>
</dbReference>
<name>A0ABV1RF03_9ALTE</name>
<comment type="similarity">
    <text evidence="1">Belongs to the glycosyl hydrolase 2 family.</text>
</comment>
<dbReference type="Gene3D" id="2.60.120.260">
    <property type="entry name" value="Galactose-binding domain-like"/>
    <property type="match status" value="1"/>
</dbReference>
<dbReference type="InterPro" id="IPR006102">
    <property type="entry name" value="Ig-like_GH2"/>
</dbReference>
<sequence length="847" mass="96707">MKFITFVSILLLASCAQLPQENRYAQQVQIEAKDGNFNQGWKFALSDSDELYKPSILTTTWEDVDLPHDWSIELPFDKALDGATAYLPGGIGWYRKNFKTPNSLNQFNYILNFDGIYNHSVIWVNGVQLHSEINGYKPFNIDLTPYLKPKGQNNNIAIKVDRSRYIDSRWYTGSGIYRDVTLHQVRKLHIPVWGTYITTPTVTDKNSTVSIQTTIKNTSNKKQNYQLIARLLDKDGTLVAVEQTHSSTNAATTDTQNQLLSLQNTKLWSPNTPYLYKLEVSIVQDGVEISKNSNSVGFRTLQFDPEKGFFLNGQHTLIKGVNLHHDAGLVGAAVPDDVWIRRLTKLKQAGVNAIRTAHNPASKAFLDLCDKMGFLVQAEIFDEWDNPKDKRLNQEERHDDYISRGYADYFQTHAEQDLKTSILRDRNHPSIIMWSIGNEIEWTYPRYKAATGYFDMNAAGNYFYNPPFISPEEIYQRFHESKEGKYVLAKTANKLSKWVKEMDTTRPVTANLILPSVSHISGYTDALDVIGYSYRRVIYDYGHTLFPGKMLMGHENVPQWHEWKAVIEREFVAGTFLWTGIDYLGESHNQWPRKAVNSGLLDLAGFANPSFHMFKSLWNHEPHVHLTTQTLENSLYKESKDGQLVEKKPNGWQTRVWFWHDVNDHWNYQPGQQIAVEVYSNCESVELFLNGHSYGRQQLTHHPDRIYKWLVPYKTGQLTAKGLGDCRASDEITTAQTYSHAKVNTDRKKLIAKSNQVSHLDIQLYDSNDIAVKHQEAKITLEVSPHLQLVGMDNGRANNFASFKTNGLPTRNGRALAIVKGIKAGNGVVQIKSNGRLLKQINILVEN</sequence>
<dbReference type="PROSITE" id="PS00608">
    <property type="entry name" value="GLYCOSYL_HYDROL_F2_2"/>
    <property type="match status" value="1"/>
</dbReference>
<protein>
    <submittedName>
        <fullName evidence="9">Glycoside hydrolase family 2 TIM barrel-domain containing protein</fullName>
    </submittedName>
</protein>
<dbReference type="InterPro" id="IPR006101">
    <property type="entry name" value="Glyco_hydro_2"/>
</dbReference>
<comment type="caution">
    <text evidence="9">The sequence shown here is derived from an EMBL/GenBank/DDBJ whole genome shotgun (WGS) entry which is preliminary data.</text>
</comment>
<dbReference type="PANTHER" id="PTHR42732:SF1">
    <property type="entry name" value="BETA-MANNOSIDASE"/>
    <property type="match status" value="1"/>
</dbReference>
<feature type="domain" description="Glycoside hydrolase family 2" evidence="8">
    <location>
        <begin position="742"/>
        <end position="835"/>
    </location>
</feature>
<proteinExistence type="inferred from homology"/>
<dbReference type="SUPFAM" id="SSF51445">
    <property type="entry name" value="(Trans)glycosidases"/>
    <property type="match status" value="1"/>
</dbReference>
<feature type="domain" description="Glycosyl hydrolases family 2 sugar binding" evidence="6">
    <location>
        <begin position="39"/>
        <end position="184"/>
    </location>
</feature>
<dbReference type="EMBL" id="JBELOE010000110">
    <property type="protein sequence ID" value="MER2491351.1"/>
    <property type="molecule type" value="Genomic_DNA"/>
</dbReference>
<dbReference type="SUPFAM" id="SSF49303">
    <property type="entry name" value="beta-Galactosidase/glucuronidase domain"/>
    <property type="match status" value="1"/>
</dbReference>
<evidence type="ECO:0000259" key="5">
    <source>
        <dbReference type="Pfam" id="PF02836"/>
    </source>
</evidence>
<dbReference type="InterPro" id="IPR008979">
    <property type="entry name" value="Galactose-bd-like_sf"/>
</dbReference>
<feature type="domain" description="Glycoside hydrolase family 2 catalytic" evidence="5">
    <location>
        <begin position="307"/>
        <end position="440"/>
    </location>
</feature>
<evidence type="ECO:0000256" key="3">
    <source>
        <dbReference type="ARBA" id="ARBA00023295"/>
    </source>
</evidence>
<evidence type="ECO:0000259" key="8">
    <source>
        <dbReference type="Pfam" id="PF18565"/>
    </source>
</evidence>
<keyword evidence="2 9" id="KW-0378">Hydrolase</keyword>
<evidence type="ECO:0000259" key="7">
    <source>
        <dbReference type="Pfam" id="PF16355"/>
    </source>
</evidence>
<dbReference type="GO" id="GO:0016787">
    <property type="term" value="F:hydrolase activity"/>
    <property type="evidence" value="ECO:0007669"/>
    <property type="project" value="UniProtKB-KW"/>
</dbReference>
<evidence type="ECO:0000256" key="2">
    <source>
        <dbReference type="ARBA" id="ARBA00022801"/>
    </source>
</evidence>
<dbReference type="InterPro" id="IPR051913">
    <property type="entry name" value="GH2_Domain-Containing"/>
</dbReference>
<dbReference type="Pfam" id="PF00703">
    <property type="entry name" value="Glyco_hydro_2"/>
    <property type="match status" value="1"/>
</dbReference>
<gene>
    <name evidence="9" type="ORF">ABS311_05585</name>
</gene>
<dbReference type="Gene3D" id="3.20.20.80">
    <property type="entry name" value="Glycosidases"/>
    <property type="match status" value="1"/>
</dbReference>
<dbReference type="PROSITE" id="PS51257">
    <property type="entry name" value="PROKAR_LIPOPROTEIN"/>
    <property type="match status" value="1"/>
</dbReference>
<reference evidence="9 10" key="1">
    <citation type="submission" date="2024-06" db="EMBL/GenBank/DDBJ databases">
        <authorList>
            <person name="Chen R.Y."/>
        </authorList>
    </citation>
    <scope>NUCLEOTIDE SEQUENCE [LARGE SCALE GENOMIC DNA]</scope>
    <source>
        <strain evidence="9 10">D2</strain>
    </source>
</reference>
<feature type="domain" description="Glycoside hydrolase family 2 immunoglobulin-like beta-sandwich" evidence="4">
    <location>
        <begin position="196"/>
        <end position="299"/>
    </location>
</feature>
<dbReference type="Pfam" id="PF18565">
    <property type="entry name" value="Glyco_hydro2_C5"/>
    <property type="match status" value="1"/>
</dbReference>
<dbReference type="Pfam" id="PF02837">
    <property type="entry name" value="Glyco_hydro_2_N"/>
    <property type="match status" value="1"/>
</dbReference>
<evidence type="ECO:0000256" key="1">
    <source>
        <dbReference type="ARBA" id="ARBA00007401"/>
    </source>
</evidence>
<dbReference type="InterPro" id="IPR017853">
    <property type="entry name" value="GH"/>
</dbReference>
<evidence type="ECO:0000313" key="9">
    <source>
        <dbReference type="EMBL" id="MER2491351.1"/>
    </source>
</evidence>
<dbReference type="SUPFAM" id="SSF49785">
    <property type="entry name" value="Galactose-binding domain-like"/>
    <property type="match status" value="1"/>
</dbReference>
<dbReference type="InterPro" id="IPR036156">
    <property type="entry name" value="Beta-gal/glucu_dom_sf"/>
</dbReference>
<evidence type="ECO:0000259" key="6">
    <source>
        <dbReference type="Pfam" id="PF02837"/>
    </source>
</evidence>
<accession>A0ABV1RF03</accession>
<keyword evidence="10" id="KW-1185">Reference proteome</keyword>
<dbReference type="Pfam" id="PF16355">
    <property type="entry name" value="DUF4982"/>
    <property type="match status" value="1"/>
</dbReference>
<dbReference type="InterPro" id="IPR013783">
    <property type="entry name" value="Ig-like_fold"/>
</dbReference>
<dbReference type="InterPro" id="IPR032311">
    <property type="entry name" value="DUF4982"/>
</dbReference>
<feature type="domain" description="DUF4982" evidence="7">
    <location>
        <begin position="671"/>
        <end position="723"/>
    </location>
</feature>
<dbReference type="InterPro" id="IPR006103">
    <property type="entry name" value="Glyco_hydro_2_cat"/>
</dbReference>
<dbReference type="Pfam" id="PF02836">
    <property type="entry name" value="Glyco_hydro_2_C"/>
    <property type="match status" value="1"/>
</dbReference>
<evidence type="ECO:0000313" key="10">
    <source>
        <dbReference type="Proteomes" id="UP001467690"/>
    </source>
</evidence>
<keyword evidence="3" id="KW-0326">Glycosidase</keyword>
<dbReference type="PANTHER" id="PTHR42732">
    <property type="entry name" value="BETA-GALACTOSIDASE"/>
    <property type="match status" value="1"/>
</dbReference>
<dbReference type="Gene3D" id="2.60.40.10">
    <property type="entry name" value="Immunoglobulins"/>
    <property type="match status" value="3"/>
</dbReference>
<dbReference type="RefSeq" id="WP_350401018.1">
    <property type="nucleotide sequence ID" value="NZ_JBELOE010000110.1"/>
</dbReference>
<dbReference type="InterPro" id="IPR023232">
    <property type="entry name" value="Glyco_hydro_2_AS"/>
</dbReference>